<dbReference type="GO" id="GO:0016075">
    <property type="term" value="P:rRNA catabolic process"/>
    <property type="evidence" value="ECO:0007669"/>
    <property type="project" value="TreeGrafter"/>
</dbReference>
<dbReference type="Gene3D" id="3.40.50.1010">
    <property type="entry name" value="5'-nuclease"/>
    <property type="match status" value="1"/>
</dbReference>
<evidence type="ECO:0000313" key="3">
    <source>
        <dbReference type="Proteomes" id="UP000601736"/>
    </source>
</evidence>
<gene>
    <name evidence="2" type="ORF">NMYAN_220016</name>
</gene>
<dbReference type="AlphaFoldDB" id="A0A8H9D950"/>
<name>A0A8H9D950_9PROT</name>
<comment type="caution">
    <text evidence="2">The sequence shown here is derived from an EMBL/GenBank/DDBJ whole genome shotgun (WGS) entry which is preliminary data.</text>
</comment>
<feature type="domain" description="PIN" evidence="1">
    <location>
        <begin position="4"/>
        <end position="129"/>
    </location>
</feature>
<dbReference type="GO" id="GO:0004521">
    <property type="term" value="F:RNA endonuclease activity"/>
    <property type="evidence" value="ECO:0007669"/>
    <property type="project" value="InterPro"/>
</dbReference>
<proteinExistence type="predicted"/>
<dbReference type="PANTHER" id="PTHR42188">
    <property type="entry name" value="23S RRNA-SPECIFIC ENDONUCLEASE VAPC20"/>
    <property type="match status" value="1"/>
</dbReference>
<dbReference type="EMBL" id="CAJNAP010000015">
    <property type="protein sequence ID" value="CAE6506480.1"/>
    <property type="molecule type" value="Genomic_DNA"/>
</dbReference>
<protein>
    <submittedName>
        <fullName evidence="2">Nucleic acid-binding protein</fullName>
    </submittedName>
</protein>
<sequence>MTPVFIDTSYLLALELANDQHHSAALEHWKQVVKSPLQLVTTSYVFDEIVTFFNCRGYHTKAIETGNRLLHSPSVNMIHIDEALFYGGWFHFQQNQDKDYSLTDCISFIVMRRQNIQTAYTFDRHFVQAQFHSEP</sequence>
<dbReference type="Proteomes" id="UP000601736">
    <property type="component" value="Unassembled WGS sequence"/>
</dbReference>
<accession>A0A8H9D950</accession>
<dbReference type="InterPro" id="IPR002716">
    <property type="entry name" value="PIN_dom"/>
</dbReference>
<dbReference type="InterPro" id="IPR039018">
    <property type="entry name" value="VapC20-like"/>
</dbReference>
<dbReference type="SUPFAM" id="SSF88723">
    <property type="entry name" value="PIN domain-like"/>
    <property type="match status" value="1"/>
</dbReference>
<dbReference type="RefSeq" id="WP_204799852.1">
    <property type="nucleotide sequence ID" value="NZ_CAJNAP010000015.1"/>
</dbReference>
<organism evidence="2 3">
    <name type="scientific">Nitrosomonas nitrosa</name>
    <dbReference type="NCBI Taxonomy" id="52442"/>
    <lineage>
        <taxon>Bacteria</taxon>
        <taxon>Pseudomonadati</taxon>
        <taxon>Pseudomonadota</taxon>
        <taxon>Betaproteobacteria</taxon>
        <taxon>Nitrosomonadales</taxon>
        <taxon>Nitrosomonadaceae</taxon>
        <taxon>Nitrosomonas</taxon>
    </lineage>
</organism>
<reference evidence="2" key="1">
    <citation type="submission" date="2021-02" db="EMBL/GenBank/DDBJ databases">
        <authorList>
            <person name="Han P."/>
        </authorList>
    </citation>
    <scope>NUCLEOTIDE SEQUENCE</scope>
    <source>
        <strain evidence="2">Nitrosomonas nitrosa 18-3D</strain>
    </source>
</reference>
<dbReference type="InterPro" id="IPR029060">
    <property type="entry name" value="PIN-like_dom_sf"/>
</dbReference>
<evidence type="ECO:0000259" key="1">
    <source>
        <dbReference type="Pfam" id="PF01850"/>
    </source>
</evidence>
<dbReference type="Pfam" id="PF01850">
    <property type="entry name" value="PIN"/>
    <property type="match status" value="1"/>
</dbReference>
<dbReference type="PANTHER" id="PTHR42188:SF1">
    <property type="entry name" value="23S RRNA-SPECIFIC ENDONUCLEASE VAPC20"/>
    <property type="match status" value="1"/>
</dbReference>
<evidence type="ECO:0000313" key="2">
    <source>
        <dbReference type="EMBL" id="CAE6506480.1"/>
    </source>
</evidence>